<dbReference type="Pfam" id="PF01458">
    <property type="entry name" value="SUFBD_core"/>
    <property type="match status" value="1"/>
</dbReference>
<evidence type="ECO:0000313" key="3">
    <source>
        <dbReference type="Proteomes" id="UP000254834"/>
    </source>
</evidence>
<protein>
    <recommendedName>
        <fullName evidence="1">SUF system FeS cluster assembly SufBD core domain-containing protein</fullName>
    </recommendedName>
</protein>
<dbReference type="InterPro" id="IPR000825">
    <property type="entry name" value="SUF_FeS_clus_asmbl_SufBD_core"/>
</dbReference>
<dbReference type="KEGG" id="cdes:C0J27_04515"/>
<organism evidence="2 3">
    <name type="scientific">Candidatus Chromulinivorax destructor</name>
    <dbReference type="NCBI Taxonomy" id="2066483"/>
    <lineage>
        <taxon>Bacteria</taxon>
        <taxon>Candidatus Babelota</taxon>
        <taxon>Candidatus Babeliae</taxon>
        <taxon>Candidatus Babeliales</taxon>
        <taxon>Candidatus Chromulinivoraceae</taxon>
        <taxon>Candidatus Chromulinivorax</taxon>
    </lineage>
</organism>
<proteinExistence type="predicted"/>
<dbReference type="RefSeq" id="WP_115585983.1">
    <property type="nucleotide sequence ID" value="NZ_CP025544.1"/>
</dbReference>
<dbReference type="OrthoDB" id="9768262at2"/>
<dbReference type="EMBL" id="CP025544">
    <property type="protein sequence ID" value="AXK60968.1"/>
    <property type="molecule type" value="Genomic_DNA"/>
</dbReference>
<dbReference type="InterPro" id="IPR055346">
    <property type="entry name" value="Fe-S_cluster_assembly_SufBD"/>
</dbReference>
<dbReference type="SUPFAM" id="SSF101960">
    <property type="entry name" value="Stabilizer of iron transporter SufD"/>
    <property type="match status" value="1"/>
</dbReference>
<dbReference type="Proteomes" id="UP000254834">
    <property type="component" value="Chromosome"/>
</dbReference>
<evidence type="ECO:0000259" key="1">
    <source>
        <dbReference type="Pfam" id="PF01458"/>
    </source>
</evidence>
<name>A0A345ZCF1_9BACT</name>
<reference evidence="2 3" key="1">
    <citation type="submission" date="2017-12" db="EMBL/GenBank/DDBJ databases">
        <title>Chromulinavorax destructans is a abundant pathogen of dominant heterotrophic picoflagllates.</title>
        <authorList>
            <person name="Deeg C.M."/>
            <person name="Zimmer M."/>
            <person name="Suttle C.A."/>
        </authorList>
    </citation>
    <scope>NUCLEOTIDE SEQUENCE [LARGE SCALE GENOMIC DNA]</scope>
    <source>
        <strain evidence="2 3">SeV1</strain>
    </source>
</reference>
<dbReference type="PANTHER" id="PTHR43575:SF1">
    <property type="entry name" value="PROTEIN ABCI7, CHLOROPLASTIC"/>
    <property type="match status" value="1"/>
</dbReference>
<dbReference type="InterPro" id="IPR037284">
    <property type="entry name" value="SUF_FeS_clus_asmbl_SufBD_sf"/>
</dbReference>
<evidence type="ECO:0000313" key="2">
    <source>
        <dbReference type="EMBL" id="AXK60968.1"/>
    </source>
</evidence>
<accession>A0A345ZCF1</accession>
<keyword evidence="3" id="KW-1185">Reference proteome</keyword>
<dbReference type="AlphaFoldDB" id="A0A345ZCF1"/>
<sequence length="250" mass="27939">MPRNFINNLCTKVDHVLSVHTALDVTLQDQQITEYTVTESSYCFIAPQGITATMTLLITTSIASNIHIQCGNNSNVTVRFIMLFPDIADITVHTYVCADNAQVTILGMYAITDQQSVSLRSKQIHCGKNSTSKFIIQGLVAQQAKFLYDGTIRIEESGSGTYAMQHNKNILLSHTSSAISIPNIEVLNHDVQCYHGAAVGKFDKHQIQYMQSRGLDDAIIQQLLIEALFQEPLQGYENKELILQRVYKKI</sequence>
<dbReference type="PANTHER" id="PTHR43575">
    <property type="entry name" value="PROTEIN ABCI7, CHLOROPLASTIC"/>
    <property type="match status" value="1"/>
</dbReference>
<dbReference type="GO" id="GO:0016226">
    <property type="term" value="P:iron-sulfur cluster assembly"/>
    <property type="evidence" value="ECO:0007669"/>
    <property type="project" value="InterPro"/>
</dbReference>
<gene>
    <name evidence="2" type="ORF">C0J27_04515</name>
</gene>
<feature type="domain" description="SUF system FeS cluster assembly SufBD core" evidence="1">
    <location>
        <begin position="64"/>
        <end position="227"/>
    </location>
</feature>